<evidence type="ECO:0000256" key="4">
    <source>
        <dbReference type="ARBA" id="ARBA00022833"/>
    </source>
</evidence>
<accession>A0A2P7SKF0</accession>
<dbReference type="PANTHER" id="PTHR35005">
    <property type="entry name" value="3-DEHYDRO-SCYLLO-INOSOSE HYDROLASE"/>
    <property type="match status" value="1"/>
</dbReference>
<dbReference type="Proteomes" id="UP000240653">
    <property type="component" value="Unassembled WGS sequence"/>
</dbReference>
<dbReference type="EMBL" id="PXYL01000002">
    <property type="protein sequence ID" value="PSJ62966.1"/>
    <property type="molecule type" value="Genomic_DNA"/>
</dbReference>
<reference evidence="6 7" key="1">
    <citation type="submission" date="2018-03" db="EMBL/GenBank/DDBJ databases">
        <title>The draft genome of Mesorhizobium soli JCM 19897.</title>
        <authorList>
            <person name="Li L."/>
            <person name="Liu L."/>
            <person name="Liang L."/>
            <person name="Wang T."/>
            <person name="Zhang X."/>
        </authorList>
    </citation>
    <scope>NUCLEOTIDE SEQUENCE [LARGE SCALE GENOMIC DNA]</scope>
    <source>
        <strain evidence="6 7">JCM 19897</strain>
    </source>
</reference>
<comment type="cofactor">
    <cofactor evidence="1">
        <name>Zn(2+)</name>
        <dbReference type="ChEBI" id="CHEBI:29105"/>
    </cofactor>
</comment>
<proteinExistence type="inferred from homology"/>
<dbReference type="GO" id="GO:0009231">
    <property type="term" value="P:riboflavin biosynthetic process"/>
    <property type="evidence" value="ECO:0007669"/>
    <property type="project" value="TreeGrafter"/>
</dbReference>
<evidence type="ECO:0000256" key="3">
    <source>
        <dbReference type="ARBA" id="ARBA00022801"/>
    </source>
</evidence>
<dbReference type="PANTHER" id="PTHR35005:SF1">
    <property type="entry name" value="2-AMINO-5-FORMYLAMINO-6-RIBOSYLAMINOPYRIMIDIN-4(3H)-ONE 5'-MONOPHOSPHATE DEFORMYLASE"/>
    <property type="match status" value="1"/>
</dbReference>
<keyword evidence="7" id="KW-1185">Reference proteome</keyword>
<evidence type="ECO:0000313" key="7">
    <source>
        <dbReference type="Proteomes" id="UP000240653"/>
    </source>
</evidence>
<keyword evidence="2" id="KW-0479">Metal-binding</keyword>
<dbReference type="InterPro" id="IPR024087">
    <property type="entry name" value="Creatininase-like_sf"/>
</dbReference>
<evidence type="ECO:0000256" key="5">
    <source>
        <dbReference type="ARBA" id="ARBA00024029"/>
    </source>
</evidence>
<dbReference type="SUPFAM" id="SSF102215">
    <property type="entry name" value="Creatininase"/>
    <property type="match status" value="1"/>
</dbReference>
<evidence type="ECO:0000256" key="1">
    <source>
        <dbReference type="ARBA" id="ARBA00001947"/>
    </source>
</evidence>
<comment type="similarity">
    <text evidence="5">Belongs to the creatininase superfamily.</text>
</comment>
<dbReference type="Gene3D" id="3.40.50.10310">
    <property type="entry name" value="Creatininase"/>
    <property type="match status" value="1"/>
</dbReference>
<evidence type="ECO:0000256" key="2">
    <source>
        <dbReference type="ARBA" id="ARBA00022723"/>
    </source>
</evidence>
<dbReference type="AlphaFoldDB" id="A0A2P7SKF0"/>
<sequence length="274" mass="29350">MAREVEWARMTAPELREIAARGNALAILPVGSLEQHGPHLPVITDTASAVAVAVRAAQLVNESVPLAVLPGLWLGMSEHHLPFGGTITADYATYHAMLRSVTRSLKAIGFKRLLIVNGHGGNMDPLAVATRELAVEFDMPIVATTPWFLAAEETAALFEADDGPKHACEGEASVMLAIAGDCVKTDKFKDAEAIPAGQNEAPYGASRFYSFSERAPTTGTWGFPSKGTAEKGEKFLALQAREVAKFITSDILWTRPDPVWRAGRGLETTAGRAD</sequence>
<keyword evidence="4" id="KW-0862">Zinc</keyword>
<dbReference type="GO" id="GO:0016811">
    <property type="term" value="F:hydrolase activity, acting on carbon-nitrogen (but not peptide) bonds, in linear amides"/>
    <property type="evidence" value="ECO:0007669"/>
    <property type="project" value="TreeGrafter"/>
</dbReference>
<keyword evidence="3" id="KW-0378">Hydrolase</keyword>
<protein>
    <submittedName>
        <fullName evidence="6">Creatininase</fullName>
    </submittedName>
</protein>
<comment type="caution">
    <text evidence="6">The sequence shown here is derived from an EMBL/GenBank/DDBJ whole genome shotgun (WGS) entry which is preliminary data.</text>
</comment>
<name>A0A2P7SKF0_9HYPH</name>
<organism evidence="6 7">
    <name type="scientific">Pseudaminobacter soli</name>
    <name type="common">ex Li et al. 2025</name>
    <dbReference type="NCBI Taxonomy" id="1295366"/>
    <lineage>
        <taxon>Bacteria</taxon>
        <taxon>Pseudomonadati</taxon>
        <taxon>Pseudomonadota</taxon>
        <taxon>Alphaproteobacteria</taxon>
        <taxon>Hyphomicrobiales</taxon>
        <taxon>Phyllobacteriaceae</taxon>
        <taxon>Pseudaminobacter</taxon>
    </lineage>
</organism>
<dbReference type="OrthoDB" id="9801445at2"/>
<dbReference type="InterPro" id="IPR003785">
    <property type="entry name" value="Creatininase/forma_Hydrolase"/>
</dbReference>
<dbReference type="Pfam" id="PF02633">
    <property type="entry name" value="Creatininase"/>
    <property type="match status" value="1"/>
</dbReference>
<gene>
    <name evidence="6" type="ORF">C7I85_05215</name>
</gene>
<dbReference type="GO" id="GO:0046872">
    <property type="term" value="F:metal ion binding"/>
    <property type="evidence" value="ECO:0007669"/>
    <property type="project" value="UniProtKB-KW"/>
</dbReference>
<evidence type="ECO:0000313" key="6">
    <source>
        <dbReference type="EMBL" id="PSJ62966.1"/>
    </source>
</evidence>
<dbReference type="RefSeq" id="WP_106722876.1">
    <property type="nucleotide sequence ID" value="NZ_PXYL01000002.1"/>
</dbReference>